<dbReference type="Proteomes" id="UP001431209">
    <property type="component" value="Unassembled WGS sequence"/>
</dbReference>
<sequence>MTNRPLINKITFESDAHSQQASTNRYVSYTQAVTFVLSKAFKCSLSQTEKSGEAHIQADEGEKRELCSVLLVTKERWRGNKEYCAH</sequence>
<keyword evidence="2" id="KW-1185">Reference proteome</keyword>
<organism evidence="1 2">
    <name type="scientific">Acrasis kona</name>
    <dbReference type="NCBI Taxonomy" id="1008807"/>
    <lineage>
        <taxon>Eukaryota</taxon>
        <taxon>Discoba</taxon>
        <taxon>Heterolobosea</taxon>
        <taxon>Tetramitia</taxon>
        <taxon>Eutetramitia</taxon>
        <taxon>Acrasidae</taxon>
        <taxon>Acrasis</taxon>
    </lineage>
</organism>
<gene>
    <name evidence="1" type="ORF">AKO1_014488</name>
</gene>
<evidence type="ECO:0000313" key="1">
    <source>
        <dbReference type="EMBL" id="KAL0483951.1"/>
    </source>
</evidence>
<protein>
    <submittedName>
        <fullName evidence="1">Uncharacterized protein</fullName>
    </submittedName>
</protein>
<proteinExistence type="predicted"/>
<comment type="caution">
    <text evidence="1">The sequence shown here is derived from an EMBL/GenBank/DDBJ whole genome shotgun (WGS) entry which is preliminary data.</text>
</comment>
<dbReference type="AlphaFoldDB" id="A0AAW2Z5F0"/>
<evidence type="ECO:0000313" key="2">
    <source>
        <dbReference type="Proteomes" id="UP001431209"/>
    </source>
</evidence>
<dbReference type="EMBL" id="JAOPGA020001003">
    <property type="protein sequence ID" value="KAL0483951.1"/>
    <property type="molecule type" value="Genomic_DNA"/>
</dbReference>
<reference evidence="1 2" key="1">
    <citation type="submission" date="2024-03" db="EMBL/GenBank/DDBJ databases">
        <title>The Acrasis kona genome and developmental transcriptomes reveal deep origins of eukaryotic multicellular pathways.</title>
        <authorList>
            <person name="Sheikh S."/>
            <person name="Fu C.-J."/>
            <person name="Brown M.W."/>
            <person name="Baldauf S.L."/>
        </authorList>
    </citation>
    <scope>NUCLEOTIDE SEQUENCE [LARGE SCALE GENOMIC DNA]</scope>
    <source>
        <strain evidence="1 2">ATCC MYA-3509</strain>
    </source>
</reference>
<name>A0AAW2Z5F0_9EUKA</name>
<accession>A0AAW2Z5F0</accession>